<reference evidence="1" key="2">
    <citation type="submission" date="2015-06" db="UniProtKB">
        <authorList>
            <consortium name="EnsemblMetazoa"/>
        </authorList>
    </citation>
    <scope>IDENTIFICATION</scope>
</reference>
<dbReference type="EMBL" id="CAQQ02088304">
    <property type="status" value="NOT_ANNOTATED_CDS"/>
    <property type="molecule type" value="Genomic_DNA"/>
</dbReference>
<accession>T1GVI4</accession>
<proteinExistence type="predicted"/>
<dbReference type="HOGENOM" id="CLU_2725085_0_0_1"/>
<dbReference type="EMBL" id="CAQQ02088307">
    <property type="status" value="NOT_ANNOTATED_CDS"/>
    <property type="molecule type" value="Genomic_DNA"/>
</dbReference>
<protein>
    <submittedName>
        <fullName evidence="1">Uncharacterized protein</fullName>
    </submittedName>
</protein>
<evidence type="ECO:0000313" key="2">
    <source>
        <dbReference type="Proteomes" id="UP000015102"/>
    </source>
</evidence>
<sequence length="72" mass="8540">MMIRLLSSALTFLSEVTWEFKYMKFFKIQMLCKEVLSLDSKELFYKGETYIESNPLFGREEETWHATAGVVF</sequence>
<dbReference type="EMBL" id="CAQQ02088306">
    <property type="status" value="NOT_ANNOTATED_CDS"/>
    <property type="molecule type" value="Genomic_DNA"/>
</dbReference>
<dbReference type="EMBL" id="CAQQ02088305">
    <property type="status" value="NOT_ANNOTATED_CDS"/>
    <property type="molecule type" value="Genomic_DNA"/>
</dbReference>
<organism evidence="1 2">
    <name type="scientific">Megaselia scalaris</name>
    <name type="common">Humpbacked fly</name>
    <name type="synonym">Phora scalaris</name>
    <dbReference type="NCBI Taxonomy" id="36166"/>
    <lineage>
        <taxon>Eukaryota</taxon>
        <taxon>Metazoa</taxon>
        <taxon>Ecdysozoa</taxon>
        <taxon>Arthropoda</taxon>
        <taxon>Hexapoda</taxon>
        <taxon>Insecta</taxon>
        <taxon>Pterygota</taxon>
        <taxon>Neoptera</taxon>
        <taxon>Endopterygota</taxon>
        <taxon>Diptera</taxon>
        <taxon>Brachycera</taxon>
        <taxon>Muscomorpha</taxon>
        <taxon>Platypezoidea</taxon>
        <taxon>Phoridae</taxon>
        <taxon>Megaseliini</taxon>
        <taxon>Megaselia</taxon>
    </lineage>
</organism>
<dbReference type="EMBL" id="CAQQ02088303">
    <property type="status" value="NOT_ANNOTATED_CDS"/>
    <property type="molecule type" value="Genomic_DNA"/>
</dbReference>
<dbReference type="Proteomes" id="UP000015102">
    <property type="component" value="Unassembled WGS sequence"/>
</dbReference>
<dbReference type="AlphaFoldDB" id="T1GVI4"/>
<keyword evidence="2" id="KW-1185">Reference proteome</keyword>
<name>T1GVI4_MEGSC</name>
<reference evidence="2" key="1">
    <citation type="submission" date="2013-02" db="EMBL/GenBank/DDBJ databases">
        <authorList>
            <person name="Hughes D."/>
        </authorList>
    </citation>
    <scope>NUCLEOTIDE SEQUENCE</scope>
    <source>
        <strain>Durham</strain>
        <strain evidence="2">NC isolate 2 -- Noor lab</strain>
    </source>
</reference>
<dbReference type="EnsemblMetazoa" id="MESCA007790-RA">
    <property type="protein sequence ID" value="MESCA007790-PA"/>
    <property type="gene ID" value="MESCA007790"/>
</dbReference>
<evidence type="ECO:0000313" key="1">
    <source>
        <dbReference type="EnsemblMetazoa" id="MESCA007790-PA"/>
    </source>
</evidence>